<dbReference type="Proteomes" id="UP000315953">
    <property type="component" value="Chromosome"/>
</dbReference>
<evidence type="ECO:0000256" key="10">
    <source>
        <dbReference type="ARBA" id="ARBA00023186"/>
    </source>
</evidence>
<dbReference type="PRINTS" id="PR00701">
    <property type="entry name" value="60KDINNERMP"/>
</dbReference>
<comment type="subcellular location">
    <subcellularLocation>
        <location evidence="1 12">Cell membrane</location>
        <topology evidence="1 12">Multi-pass membrane protein</topology>
    </subcellularLocation>
</comment>
<feature type="domain" description="Membrane insertase YidC/Oxa/ALB C-terminal" evidence="14">
    <location>
        <begin position="70"/>
        <end position="252"/>
    </location>
</feature>
<evidence type="ECO:0000256" key="11">
    <source>
        <dbReference type="ARBA" id="ARBA00023288"/>
    </source>
</evidence>
<feature type="transmembrane region" description="Helical" evidence="12">
    <location>
        <begin position="140"/>
        <end position="161"/>
    </location>
</feature>
<feature type="transmembrane region" description="Helical" evidence="12">
    <location>
        <begin position="70"/>
        <end position="89"/>
    </location>
</feature>
<dbReference type="InterPro" id="IPR023060">
    <property type="entry name" value="YidC/YidC1/YidC2_Firmicutes"/>
</dbReference>
<proteinExistence type="inferred from homology"/>
<evidence type="ECO:0000256" key="6">
    <source>
        <dbReference type="ARBA" id="ARBA00022927"/>
    </source>
</evidence>
<feature type="transmembrane region" description="Helical" evidence="12">
    <location>
        <begin position="14"/>
        <end position="35"/>
    </location>
</feature>
<dbReference type="OrthoDB" id="9780552at2"/>
<keyword evidence="11 12" id="KW-0449">Lipoprotein</keyword>
<dbReference type="GO" id="GO:0005886">
    <property type="term" value="C:plasma membrane"/>
    <property type="evidence" value="ECO:0007669"/>
    <property type="project" value="UniProtKB-SubCell"/>
</dbReference>
<keyword evidence="9" id="KW-0564">Palmitate</keyword>
<organism evidence="15 17">
    <name type="scientific">Dolosigranulum pigrum</name>
    <dbReference type="NCBI Taxonomy" id="29394"/>
    <lineage>
        <taxon>Bacteria</taxon>
        <taxon>Bacillati</taxon>
        <taxon>Bacillota</taxon>
        <taxon>Bacilli</taxon>
        <taxon>Lactobacillales</taxon>
        <taxon>Carnobacteriaceae</taxon>
        <taxon>Dolosigranulum</taxon>
    </lineage>
</organism>
<dbReference type="InterPro" id="IPR028055">
    <property type="entry name" value="YidC/Oxa/ALB_C"/>
</dbReference>
<dbReference type="GO" id="GO:0032977">
    <property type="term" value="F:membrane insertase activity"/>
    <property type="evidence" value="ECO:0007669"/>
    <property type="project" value="InterPro"/>
</dbReference>
<keyword evidence="4 12" id="KW-0812">Transmembrane</keyword>
<evidence type="ECO:0000256" key="4">
    <source>
        <dbReference type="ARBA" id="ARBA00022692"/>
    </source>
</evidence>
<reference evidence="15 17" key="1">
    <citation type="submission" date="2017-01" db="EMBL/GenBank/DDBJ databases">
        <title>Complete Genome Sequence of Dolosigranulum pigrum isolated from a Patient with interstitial lung disease.</title>
        <authorList>
            <person name="Mukhopadhyay R."/>
            <person name="Joaquin J."/>
            <person name="Hogue R."/>
            <person name="Fitzgerald S."/>
            <person name="Jospin G."/>
            <person name="Eisen J.A."/>
            <person name="Chaturvedi V."/>
        </authorList>
    </citation>
    <scope>NUCLEOTIDE SEQUENCE [LARGE SCALE GENOMIC DNA]</scope>
    <source>
        <strain evidence="15 17">15S00348</strain>
    </source>
</reference>
<keyword evidence="2 12" id="KW-0813">Transport</keyword>
<keyword evidence="8 12" id="KW-0472">Membrane</keyword>
<dbReference type="EMBL" id="CP041626">
    <property type="protein sequence ID" value="QDO90551.1"/>
    <property type="molecule type" value="Genomic_DNA"/>
</dbReference>
<keyword evidence="10 12" id="KW-0143">Chaperone</keyword>
<dbReference type="InterPro" id="IPR001708">
    <property type="entry name" value="YidC/ALB3/OXA1/COX18"/>
</dbReference>
<evidence type="ECO:0000313" key="16">
    <source>
        <dbReference type="EMBL" id="QDO90551.1"/>
    </source>
</evidence>
<accession>A0A1S8KPB5</accession>
<evidence type="ECO:0000256" key="7">
    <source>
        <dbReference type="ARBA" id="ARBA00022989"/>
    </source>
</evidence>
<dbReference type="AlphaFoldDB" id="A0A1S8KPB5"/>
<keyword evidence="6 12" id="KW-0653">Protein transport</keyword>
<evidence type="ECO:0000256" key="1">
    <source>
        <dbReference type="ARBA" id="ARBA00004651"/>
    </source>
</evidence>
<evidence type="ECO:0000313" key="17">
    <source>
        <dbReference type="Proteomes" id="UP000190409"/>
    </source>
</evidence>
<dbReference type="PANTHER" id="PTHR12428:SF65">
    <property type="entry name" value="CYTOCHROME C OXIDASE ASSEMBLY PROTEIN COX18, MITOCHONDRIAL"/>
    <property type="match status" value="1"/>
</dbReference>
<evidence type="ECO:0000256" key="12">
    <source>
        <dbReference type="HAMAP-Rule" id="MF_01811"/>
    </source>
</evidence>
<dbReference type="InterPro" id="IPR047196">
    <property type="entry name" value="YidC_ALB_C"/>
</dbReference>
<evidence type="ECO:0000256" key="2">
    <source>
        <dbReference type="ARBA" id="ARBA00022448"/>
    </source>
</evidence>
<gene>
    <name evidence="12" type="primary">yidC</name>
    <name evidence="15" type="ORF">BWX42_07700</name>
    <name evidence="16" type="ORF">FNV33_00200</name>
</gene>
<evidence type="ECO:0000256" key="8">
    <source>
        <dbReference type="ARBA" id="ARBA00023136"/>
    </source>
</evidence>
<keyword evidence="3 12" id="KW-1003">Cell membrane</keyword>
<comment type="function">
    <text evidence="12">Required for the insertion and/or proper folding and/or complex formation of integral membrane proteins into the membrane. Involved in integration of membrane proteins that insert both dependently and independently of the Sec translocase complex, as well as at least some lipoproteins.</text>
</comment>
<dbReference type="CDD" id="cd20070">
    <property type="entry name" value="5TM_YidC_Alb3"/>
    <property type="match status" value="1"/>
</dbReference>
<keyword evidence="7 12" id="KW-1133">Transmembrane helix</keyword>
<feature type="transmembrane region" description="Helical" evidence="12">
    <location>
        <begin position="211"/>
        <end position="227"/>
    </location>
</feature>
<dbReference type="NCBIfam" id="TIGR03592">
    <property type="entry name" value="yidC_oxa1_cterm"/>
    <property type="match status" value="1"/>
</dbReference>
<protein>
    <recommendedName>
        <fullName evidence="12">Membrane protein insertase YidC</fullName>
    </recommendedName>
    <alternativeName>
        <fullName evidence="12">Foldase YidC</fullName>
    </alternativeName>
    <alternativeName>
        <fullName evidence="12">Membrane integrase YidC</fullName>
    </alternativeName>
    <alternativeName>
        <fullName evidence="12">Membrane protein YidC</fullName>
    </alternativeName>
</protein>
<sequence>MIQRLKQLKQHKRWLLMVSVVGVAIILSACARGGANHQPIGPDYDGLWEGLIWYFSRFIIWSSDLFGGNYGIGIIIITLISRILLIPLTNMQQKNMSQMTELQPEIEALKEKYSATDSKTKEKLQEETQKLYDEHGVNPLMGCLPMLIQMPIFIAVYSAVSRTPELATGSFLWVNLGQPDPYYILPLLAGLFMFANTYLMQMGRDNSGMGGKVMSIVMPAFIILITVNLSSGLALYFVASNIFAVIQTLVFNNPFKKRREAKEEAERKAAEEQRRKRAIKKAKKYGRNIKK</sequence>
<keyword evidence="5 12" id="KW-0732">Signal</keyword>
<feature type="region of interest" description="Disordered" evidence="13">
    <location>
        <begin position="263"/>
        <end position="291"/>
    </location>
</feature>
<name>A0A1S8KPB5_9LACT</name>
<feature type="transmembrane region" description="Helical" evidence="12">
    <location>
        <begin position="233"/>
        <end position="252"/>
    </location>
</feature>
<feature type="transmembrane region" description="Helical" evidence="12">
    <location>
        <begin position="181"/>
        <end position="199"/>
    </location>
</feature>
<dbReference type="EMBL" id="MUYF01000003">
    <property type="protein sequence ID" value="OOL81587.1"/>
    <property type="molecule type" value="Genomic_DNA"/>
</dbReference>
<evidence type="ECO:0000313" key="18">
    <source>
        <dbReference type="Proteomes" id="UP000315953"/>
    </source>
</evidence>
<reference evidence="16 18" key="2">
    <citation type="submission" date="2019-07" db="EMBL/GenBank/DDBJ databases">
        <title>Genome assembly of a nasal isolate of Dolosigranulum pigrum from a chronic sinusitis patient.</title>
        <authorList>
            <person name="Baig S."/>
            <person name="Overballe-Petersen S."/>
            <person name="Kaspar U."/>
            <person name="Rendboe A."/>
            <person name="de Man T."/>
            <person name="Liu C."/>
            <person name="Price L.B."/>
            <person name="Stegger M."/>
            <person name="Becker K."/>
            <person name="Skytt Andersen P."/>
        </authorList>
    </citation>
    <scope>NUCLEOTIDE SEQUENCE [LARGE SCALE GENOMIC DNA]</scope>
    <source>
        <strain evidence="16 18">83VPs-KB5</strain>
    </source>
</reference>
<dbReference type="Proteomes" id="UP000190409">
    <property type="component" value="Unassembled WGS sequence"/>
</dbReference>
<evidence type="ECO:0000256" key="3">
    <source>
        <dbReference type="ARBA" id="ARBA00022475"/>
    </source>
</evidence>
<dbReference type="KEGG" id="dpm:FNV33_00200"/>
<evidence type="ECO:0000256" key="9">
    <source>
        <dbReference type="ARBA" id="ARBA00023139"/>
    </source>
</evidence>
<dbReference type="RefSeq" id="WP_077863022.1">
    <property type="nucleotide sequence ID" value="NZ_CAJHJL010000003.1"/>
</dbReference>
<dbReference type="PANTHER" id="PTHR12428">
    <property type="entry name" value="OXA1"/>
    <property type="match status" value="1"/>
</dbReference>
<comment type="similarity">
    <text evidence="12">Belongs to the OXA1/ALB3/YidC family. Type 2 subfamily.</text>
</comment>
<evidence type="ECO:0000256" key="13">
    <source>
        <dbReference type="SAM" id="MobiDB-lite"/>
    </source>
</evidence>
<dbReference type="HAMAP" id="MF_01811">
    <property type="entry name" value="YidC_type2"/>
    <property type="match status" value="1"/>
</dbReference>
<feature type="compositionally biased region" description="Basic residues" evidence="13">
    <location>
        <begin position="275"/>
        <end position="291"/>
    </location>
</feature>
<evidence type="ECO:0000259" key="14">
    <source>
        <dbReference type="Pfam" id="PF02096"/>
    </source>
</evidence>
<dbReference type="Pfam" id="PF02096">
    <property type="entry name" value="60KD_IMP"/>
    <property type="match status" value="1"/>
</dbReference>
<evidence type="ECO:0000256" key="5">
    <source>
        <dbReference type="ARBA" id="ARBA00022729"/>
    </source>
</evidence>
<dbReference type="GO" id="GO:0015031">
    <property type="term" value="P:protein transport"/>
    <property type="evidence" value="ECO:0007669"/>
    <property type="project" value="UniProtKB-KW"/>
</dbReference>
<evidence type="ECO:0000313" key="15">
    <source>
        <dbReference type="EMBL" id="OOL81587.1"/>
    </source>
</evidence>
<dbReference type="GO" id="GO:0051205">
    <property type="term" value="P:protein insertion into membrane"/>
    <property type="evidence" value="ECO:0007669"/>
    <property type="project" value="TreeGrafter"/>
</dbReference>
<dbReference type="PROSITE" id="PS51257">
    <property type="entry name" value="PROKAR_LIPOPROTEIN"/>
    <property type="match status" value="1"/>
</dbReference>
<feature type="compositionally biased region" description="Basic and acidic residues" evidence="13">
    <location>
        <begin position="263"/>
        <end position="274"/>
    </location>
</feature>